<gene>
    <name evidence="1" type="ORF">LCGC14_2059500</name>
</gene>
<sequence length="56" mass="6397">MKISDERFRELAREQHDEGVCEIDDDAAISRANDEVTSAYVQAWVWVVSDDDLVTP</sequence>
<evidence type="ECO:0000313" key="1">
    <source>
        <dbReference type="EMBL" id="KKL74976.1"/>
    </source>
</evidence>
<comment type="caution">
    <text evidence="1">The sequence shown here is derived from an EMBL/GenBank/DDBJ whole genome shotgun (WGS) entry which is preliminary data.</text>
</comment>
<proteinExistence type="predicted"/>
<dbReference type="AlphaFoldDB" id="A0A0F9F905"/>
<accession>A0A0F9F905</accession>
<name>A0A0F9F905_9ZZZZ</name>
<dbReference type="EMBL" id="LAZR01024487">
    <property type="protein sequence ID" value="KKL74976.1"/>
    <property type="molecule type" value="Genomic_DNA"/>
</dbReference>
<protein>
    <submittedName>
        <fullName evidence="1">Uncharacterized protein</fullName>
    </submittedName>
</protein>
<reference evidence="1" key="1">
    <citation type="journal article" date="2015" name="Nature">
        <title>Complex archaea that bridge the gap between prokaryotes and eukaryotes.</title>
        <authorList>
            <person name="Spang A."/>
            <person name="Saw J.H."/>
            <person name="Jorgensen S.L."/>
            <person name="Zaremba-Niedzwiedzka K."/>
            <person name="Martijn J."/>
            <person name="Lind A.E."/>
            <person name="van Eijk R."/>
            <person name="Schleper C."/>
            <person name="Guy L."/>
            <person name="Ettema T.J."/>
        </authorList>
    </citation>
    <scope>NUCLEOTIDE SEQUENCE</scope>
</reference>
<organism evidence="1">
    <name type="scientific">marine sediment metagenome</name>
    <dbReference type="NCBI Taxonomy" id="412755"/>
    <lineage>
        <taxon>unclassified sequences</taxon>
        <taxon>metagenomes</taxon>
        <taxon>ecological metagenomes</taxon>
    </lineage>
</organism>